<keyword evidence="8" id="KW-1185">Reference proteome</keyword>
<gene>
    <name evidence="7" type="ORF">GH714_014815</name>
</gene>
<protein>
    <recommendedName>
        <fullName evidence="9">Carbohydrate kinase FGGY C-terminal domain-containing protein</fullName>
    </recommendedName>
</protein>
<dbReference type="InterPro" id="IPR043129">
    <property type="entry name" value="ATPase_NBD"/>
</dbReference>
<dbReference type="AlphaFoldDB" id="A0A6A6MX73"/>
<dbReference type="CDD" id="cd07782">
    <property type="entry name" value="ASKHA_NBD_FGGY_D-RBK"/>
    <property type="match status" value="1"/>
</dbReference>
<evidence type="ECO:0000256" key="1">
    <source>
        <dbReference type="ARBA" id="ARBA00009156"/>
    </source>
</evidence>
<dbReference type="GO" id="GO:0019321">
    <property type="term" value="P:pentose metabolic process"/>
    <property type="evidence" value="ECO:0007669"/>
    <property type="project" value="TreeGrafter"/>
</dbReference>
<dbReference type="InterPro" id="IPR018484">
    <property type="entry name" value="FGGY_N"/>
</dbReference>
<sequence length="565" mass="60607">MSGKRRPWSDTTPLLDPQQRSSPLYDSSHRSSTSASFSVEMSATVTATATAPRRSVFLGVDVGTGSARAGLFDENGKLLGSASSPIQIWKERDCVEQSSTDIWHAICAAVKSACSLANVAGEEVIGMGFAATCSLVAVDADGAPVSVSWSGDSRRNIIVWMDHRAVKQAEKINSSNSPVLQYCGGALSLKWSHRRATGDDTRSLCTIVCKWTYLGHAHMQQISEKDSRDMEACGWDDDFWEEIGLGDLVDGHHAKIGNREQVAFCRLIQLSSLLVLISKELGLEAGTPVGTSLIDAHAGGVGIMESVPEADSDANEYDKEAICHRMALVCGTSTCHMVVSQGKLFIPGVWGPFWSAMVPEYWLTEGGQSATGALLDYIIENHVASTRLANCAASQNISLFELLNNILRTMMDDQKAPFLAALTEDVHVLPDFHGNRSPIADPKAKGIIYGMTLDTSDRQLALLYLAAIQGIAYGTRHIVEHCNAHGHKIDTLLACGGLSKNPVFVQEHADIIGCPIVLPRESESVLLGAGILGAVAAKKYTSLSEAMKALNAAGQVCMPVLVNLQ</sequence>
<dbReference type="InterPro" id="IPR006003">
    <property type="entry name" value="FGGY_RbtK-like"/>
</dbReference>
<evidence type="ECO:0000259" key="5">
    <source>
        <dbReference type="Pfam" id="PF00370"/>
    </source>
</evidence>
<reference evidence="7 8" key="1">
    <citation type="journal article" date="2020" name="Mol. Plant">
        <title>The Chromosome-Based Rubber Tree Genome Provides New Insights into Spurge Genome Evolution and Rubber Biosynthesis.</title>
        <authorList>
            <person name="Liu J."/>
            <person name="Shi C."/>
            <person name="Shi C.C."/>
            <person name="Li W."/>
            <person name="Zhang Q.J."/>
            <person name="Zhang Y."/>
            <person name="Li K."/>
            <person name="Lu H.F."/>
            <person name="Shi C."/>
            <person name="Zhu S.T."/>
            <person name="Xiao Z.Y."/>
            <person name="Nan H."/>
            <person name="Yue Y."/>
            <person name="Zhu X.G."/>
            <person name="Wu Y."/>
            <person name="Hong X.N."/>
            <person name="Fan G.Y."/>
            <person name="Tong Y."/>
            <person name="Zhang D."/>
            <person name="Mao C.L."/>
            <person name="Liu Y.L."/>
            <person name="Hao S.J."/>
            <person name="Liu W.Q."/>
            <person name="Lv M.Q."/>
            <person name="Zhang H.B."/>
            <person name="Liu Y."/>
            <person name="Hu-Tang G.R."/>
            <person name="Wang J.P."/>
            <person name="Wang J.H."/>
            <person name="Sun Y.H."/>
            <person name="Ni S.B."/>
            <person name="Chen W.B."/>
            <person name="Zhang X.C."/>
            <person name="Jiao Y.N."/>
            <person name="Eichler E.E."/>
            <person name="Li G.H."/>
            <person name="Liu X."/>
            <person name="Gao L.Z."/>
        </authorList>
    </citation>
    <scope>NUCLEOTIDE SEQUENCE [LARGE SCALE GENOMIC DNA]</scope>
    <source>
        <strain evidence="8">cv. GT1</strain>
        <tissue evidence="7">Leaf</tissue>
    </source>
</reference>
<keyword evidence="3" id="KW-0418">Kinase</keyword>
<dbReference type="PANTHER" id="PTHR43435:SF4">
    <property type="entry name" value="FGGY CARBOHYDRATE KINASE DOMAIN-CONTAINING PROTEIN"/>
    <property type="match status" value="1"/>
</dbReference>
<name>A0A6A6MX73_HEVBR</name>
<dbReference type="GO" id="GO:0005737">
    <property type="term" value="C:cytoplasm"/>
    <property type="evidence" value="ECO:0007669"/>
    <property type="project" value="TreeGrafter"/>
</dbReference>
<evidence type="ECO:0008006" key="9">
    <source>
        <dbReference type="Google" id="ProtNLM"/>
    </source>
</evidence>
<dbReference type="Pfam" id="PF00370">
    <property type="entry name" value="FGGY_N"/>
    <property type="match status" value="1"/>
</dbReference>
<accession>A0A6A6MX73</accession>
<evidence type="ECO:0000259" key="6">
    <source>
        <dbReference type="Pfam" id="PF02782"/>
    </source>
</evidence>
<evidence type="ECO:0000256" key="2">
    <source>
        <dbReference type="ARBA" id="ARBA00022679"/>
    </source>
</evidence>
<dbReference type="PANTHER" id="PTHR43435">
    <property type="entry name" value="RIBULOKINASE"/>
    <property type="match status" value="1"/>
</dbReference>
<evidence type="ECO:0000313" key="8">
    <source>
        <dbReference type="Proteomes" id="UP000467840"/>
    </source>
</evidence>
<feature type="region of interest" description="Disordered" evidence="4">
    <location>
        <begin position="1"/>
        <end position="29"/>
    </location>
</feature>
<dbReference type="InterPro" id="IPR000577">
    <property type="entry name" value="Carb_kinase_FGGY"/>
</dbReference>
<dbReference type="PIRSF" id="PIRSF000538">
    <property type="entry name" value="GlpK"/>
    <property type="match status" value="1"/>
</dbReference>
<dbReference type="Gene3D" id="3.30.420.40">
    <property type="match status" value="3"/>
</dbReference>
<comment type="similarity">
    <text evidence="1">Belongs to the FGGY kinase family.</text>
</comment>
<evidence type="ECO:0000313" key="7">
    <source>
        <dbReference type="EMBL" id="KAF2317175.1"/>
    </source>
</evidence>
<dbReference type="SUPFAM" id="SSF53067">
    <property type="entry name" value="Actin-like ATPase domain"/>
    <property type="match status" value="2"/>
</dbReference>
<organism evidence="7 8">
    <name type="scientific">Hevea brasiliensis</name>
    <name type="common">Para rubber tree</name>
    <name type="synonym">Siphonia brasiliensis</name>
    <dbReference type="NCBI Taxonomy" id="3981"/>
    <lineage>
        <taxon>Eukaryota</taxon>
        <taxon>Viridiplantae</taxon>
        <taxon>Streptophyta</taxon>
        <taxon>Embryophyta</taxon>
        <taxon>Tracheophyta</taxon>
        <taxon>Spermatophyta</taxon>
        <taxon>Magnoliopsida</taxon>
        <taxon>eudicotyledons</taxon>
        <taxon>Gunneridae</taxon>
        <taxon>Pentapetalae</taxon>
        <taxon>rosids</taxon>
        <taxon>fabids</taxon>
        <taxon>Malpighiales</taxon>
        <taxon>Euphorbiaceae</taxon>
        <taxon>Crotonoideae</taxon>
        <taxon>Micrandreae</taxon>
        <taxon>Hevea</taxon>
    </lineage>
</organism>
<dbReference type="InterPro" id="IPR018485">
    <property type="entry name" value="FGGY_C"/>
</dbReference>
<evidence type="ECO:0000256" key="3">
    <source>
        <dbReference type="ARBA" id="ARBA00022777"/>
    </source>
</evidence>
<comment type="caution">
    <text evidence="7">The sequence shown here is derived from an EMBL/GenBank/DDBJ whole genome shotgun (WGS) entry which is preliminary data.</text>
</comment>
<feature type="domain" description="Carbohydrate kinase FGGY C-terminal" evidence="6">
    <location>
        <begin position="326"/>
        <end position="537"/>
    </location>
</feature>
<evidence type="ECO:0000256" key="4">
    <source>
        <dbReference type="SAM" id="MobiDB-lite"/>
    </source>
</evidence>
<dbReference type="Pfam" id="PF02782">
    <property type="entry name" value="FGGY_C"/>
    <property type="match status" value="1"/>
</dbReference>
<keyword evidence="2" id="KW-0808">Transferase</keyword>
<feature type="domain" description="Carbohydrate kinase FGGY N-terminal" evidence="5">
    <location>
        <begin position="57"/>
        <end position="175"/>
    </location>
</feature>
<dbReference type="Proteomes" id="UP000467840">
    <property type="component" value="Chromosome 6"/>
</dbReference>
<proteinExistence type="inferred from homology"/>
<dbReference type="GO" id="GO:0019150">
    <property type="term" value="F:D-ribulokinase activity"/>
    <property type="evidence" value="ECO:0007669"/>
    <property type="project" value="TreeGrafter"/>
</dbReference>
<dbReference type="EMBL" id="JAAGAX010000004">
    <property type="protein sequence ID" value="KAF2317175.1"/>
    <property type="molecule type" value="Genomic_DNA"/>
</dbReference>